<feature type="compositionally biased region" description="Gly residues" evidence="1">
    <location>
        <begin position="64"/>
        <end position="82"/>
    </location>
</feature>
<accession>A0A9N7YP92</accession>
<comment type="caution">
    <text evidence="2">The sequence shown here is derived from an EMBL/GenBank/DDBJ whole genome shotgun (WGS) entry which is preliminary data.</text>
</comment>
<name>A0A9N7YP92_PLEPL</name>
<sequence>MKTPLPDTTNASIYPRCLAGSVSALPIKTSGITGRKKSCFKKGRNPRPLLNLHLNDRVARPQMRGGGGGGRGGGGGGGGALH</sequence>
<proteinExistence type="predicted"/>
<protein>
    <submittedName>
        <fullName evidence="2">Uncharacterized protein</fullName>
    </submittedName>
</protein>
<dbReference type="Proteomes" id="UP001153269">
    <property type="component" value="Unassembled WGS sequence"/>
</dbReference>
<evidence type="ECO:0000256" key="1">
    <source>
        <dbReference type="SAM" id="MobiDB-lite"/>
    </source>
</evidence>
<reference evidence="2" key="1">
    <citation type="submission" date="2020-03" db="EMBL/GenBank/DDBJ databases">
        <authorList>
            <person name="Weist P."/>
        </authorList>
    </citation>
    <scope>NUCLEOTIDE SEQUENCE</scope>
</reference>
<dbReference type="AlphaFoldDB" id="A0A9N7YP92"/>
<evidence type="ECO:0000313" key="2">
    <source>
        <dbReference type="EMBL" id="CAB1432843.1"/>
    </source>
</evidence>
<keyword evidence="3" id="KW-1185">Reference proteome</keyword>
<gene>
    <name evidence="2" type="ORF">PLEPLA_LOCUS20930</name>
</gene>
<feature type="region of interest" description="Disordered" evidence="1">
    <location>
        <begin position="59"/>
        <end position="82"/>
    </location>
</feature>
<organism evidence="2 3">
    <name type="scientific">Pleuronectes platessa</name>
    <name type="common">European plaice</name>
    <dbReference type="NCBI Taxonomy" id="8262"/>
    <lineage>
        <taxon>Eukaryota</taxon>
        <taxon>Metazoa</taxon>
        <taxon>Chordata</taxon>
        <taxon>Craniata</taxon>
        <taxon>Vertebrata</taxon>
        <taxon>Euteleostomi</taxon>
        <taxon>Actinopterygii</taxon>
        <taxon>Neopterygii</taxon>
        <taxon>Teleostei</taxon>
        <taxon>Neoteleostei</taxon>
        <taxon>Acanthomorphata</taxon>
        <taxon>Carangaria</taxon>
        <taxon>Pleuronectiformes</taxon>
        <taxon>Pleuronectoidei</taxon>
        <taxon>Pleuronectidae</taxon>
        <taxon>Pleuronectes</taxon>
    </lineage>
</organism>
<dbReference type="EMBL" id="CADEAL010001482">
    <property type="protein sequence ID" value="CAB1432843.1"/>
    <property type="molecule type" value="Genomic_DNA"/>
</dbReference>
<evidence type="ECO:0000313" key="3">
    <source>
        <dbReference type="Proteomes" id="UP001153269"/>
    </source>
</evidence>